<dbReference type="AlphaFoldDB" id="A0A9X1VAJ0"/>
<evidence type="ECO:0000313" key="2">
    <source>
        <dbReference type="Proteomes" id="UP001139263"/>
    </source>
</evidence>
<dbReference type="EMBL" id="JALBUF010000008">
    <property type="protein sequence ID" value="MCI0184112.1"/>
    <property type="molecule type" value="Genomic_DNA"/>
</dbReference>
<sequence length="58" mass="6796">MKVFYHKNKFAVSGRAHEVRHWIRILQSYPDATLAGVLAERTIAKRVHSFVIREYVAQ</sequence>
<gene>
    <name evidence="1" type="ORF">MM817_02407</name>
</gene>
<organism evidence="1 2">
    <name type="scientific">Sulfoacidibacillus ferrooxidans</name>
    <dbReference type="NCBI Taxonomy" id="2005001"/>
    <lineage>
        <taxon>Bacteria</taxon>
        <taxon>Bacillati</taxon>
        <taxon>Bacillota</taxon>
        <taxon>Bacilli</taxon>
        <taxon>Bacillales</taxon>
        <taxon>Alicyclobacillaceae</taxon>
        <taxon>Sulfoacidibacillus</taxon>
    </lineage>
</organism>
<dbReference type="RefSeq" id="WP_241715392.1">
    <property type="nucleotide sequence ID" value="NZ_JALBUF010000008.1"/>
</dbReference>
<name>A0A9X1VAJ0_9BACL</name>
<dbReference type="Proteomes" id="UP001139263">
    <property type="component" value="Unassembled WGS sequence"/>
</dbReference>
<comment type="caution">
    <text evidence="1">The sequence shown here is derived from an EMBL/GenBank/DDBJ whole genome shotgun (WGS) entry which is preliminary data.</text>
</comment>
<keyword evidence="2" id="KW-1185">Reference proteome</keyword>
<proteinExistence type="predicted"/>
<accession>A0A9X1VAJ0</accession>
<evidence type="ECO:0000313" key="1">
    <source>
        <dbReference type="EMBL" id="MCI0184112.1"/>
    </source>
</evidence>
<reference evidence="1" key="1">
    <citation type="submission" date="2022-03" db="EMBL/GenBank/DDBJ databases">
        <title>Draft Genome Sequence of Firmicute Strain S0AB, a Heterotrophic Iron/Sulfur-Oxidizing Extreme Acidophile.</title>
        <authorList>
            <person name="Vergara E."/>
            <person name="Pakostova E."/>
            <person name="Johnson D.B."/>
            <person name="Holmes D.S."/>
        </authorList>
    </citation>
    <scope>NUCLEOTIDE SEQUENCE</scope>
    <source>
        <strain evidence="1">S0AB</strain>
    </source>
</reference>
<protein>
    <submittedName>
        <fullName evidence="1">Uncharacterized protein</fullName>
    </submittedName>
</protein>